<comment type="similarity">
    <text evidence="1">Belongs to the Nre family.</text>
</comment>
<protein>
    <recommendedName>
        <fullName evidence="1">DNA repair protein</fullName>
    </recommendedName>
</protein>
<evidence type="ECO:0000313" key="5">
    <source>
        <dbReference type="Proteomes" id="UP000646844"/>
    </source>
</evidence>
<reference evidence="4" key="1">
    <citation type="journal article" date="2020" name="bioRxiv">
        <title>A rank-normalized archaeal taxonomy based on genome phylogeny resolves widespread incomplete and uneven classifications.</title>
        <authorList>
            <person name="Rinke C."/>
            <person name="Chuvochina M."/>
            <person name="Mussig A.J."/>
            <person name="Chaumeil P.-A."/>
            <person name="Waite D.W."/>
            <person name="Whitman W.B."/>
            <person name="Parks D.H."/>
            <person name="Hugenholtz P."/>
        </authorList>
    </citation>
    <scope>NUCLEOTIDE SEQUENCE</scope>
    <source>
        <strain evidence="4">UBA8838</strain>
    </source>
</reference>
<dbReference type="RefSeq" id="WP_010978992.1">
    <property type="nucleotide sequence ID" value="NZ_BAABQO010000004.1"/>
</dbReference>
<evidence type="ECO:0000259" key="3">
    <source>
        <dbReference type="Pfam" id="PF04895"/>
    </source>
</evidence>
<dbReference type="PANTHER" id="PTHR38136:SF2">
    <property type="entry name" value="DNA REPAIR PROTEIN"/>
    <property type="match status" value="1"/>
</dbReference>
<evidence type="ECO:0000313" key="4">
    <source>
        <dbReference type="EMBL" id="HII73974.1"/>
    </source>
</evidence>
<sequence>MIKPELCVKCKASKYLCGLTYCPLLVSARVKEKINLLKTRVYGSSPPTVFVGRSSYPKIFVYPSTPPTLGDTSHYEDPKFWLNSSLDDFLSTRLSLIRGGIKYHVSSANDPDRVLLDIQTLAISSKPVTIELSLKRSPSGKILDDNLPPLGPSAPLEKIRIDEDSQPLKIVEKVYFDKDLKAEEGIVTLYDYGVDVEKIAKILSVGGIGVKRRLVPTRWSITAVDKTISDNLIEKIKQYESVDKVEVYVRSFRKNLFIAILVPGYWSFEWGEAWFPGSTWNKWGKSIEIEVDNEGYKGRDDYPKIGGCYYASRLAVSEFLASRKRQATAILWREIYEGFYLPIGVWFVRENIRELFKQKPIIFDRVEDAITFVKDIMKSDINRWLKRSLLSREKITRWLK</sequence>
<feature type="domain" description="Archaeal Nre N-terminal" evidence="2">
    <location>
        <begin position="16"/>
        <end position="281"/>
    </location>
</feature>
<dbReference type="AlphaFoldDB" id="A0A832TDK4"/>
<comment type="function">
    <text evidence="1">Involved in DNA damage repair.</text>
</comment>
<dbReference type="Pfam" id="PF04895">
    <property type="entry name" value="Nre_C"/>
    <property type="match status" value="1"/>
</dbReference>
<keyword evidence="1" id="KW-0234">DNA repair</keyword>
<dbReference type="Proteomes" id="UP000646844">
    <property type="component" value="Unassembled WGS sequence"/>
</dbReference>
<dbReference type="GO" id="GO:0006281">
    <property type="term" value="P:DNA repair"/>
    <property type="evidence" value="ECO:0007669"/>
    <property type="project" value="UniProtKB-UniRule"/>
</dbReference>
<proteinExistence type="inferred from homology"/>
<evidence type="ECO:0000259" key="2">
    <source>
        <dbReference type="Pfam" id="PF04894"/>
    </source>
</evidence>
<evidence type="ECO:0000256" key="1">
    <source>
        <dbReference type="HAMAP-Rule" id="MF_02096"/>
    </source>
</evidence>
<dbReference type="InterPro" id="IPR006978">
    <property type="entry name" value="Nre_N"/>
</dbReference>
<dbReference type="Pfam" id="PF04894">
    <property type="entry name" value="Nre_N"/>
    <property type="match status" value="1"/>
</dbReference>
<dbReference type="PANTHER" id="PTHR38136">
    <property type="entry name" value="DNA REPAIR PROTEIN"/>
    <property type="match status" value="1"/>
</dbReference>
<feature type="domain" description="Archaeal Nre C-terminal" evidence="3">
    <location>
        <begin position="294"/>
        <end position="394"/>
    </location>
</feature>
<keyword evidence="1" id="KW-0227">DNA damage</keyword>
<gene>
    <name evidence="4" type="ORF">HA332_06255</name>
</gene>
<dbReference type="InterPro" id="IPR006979">
    <property type="entry name" value="Nre_C"/>
</dbReference>
<comment type="caution">
    <text evidence="4">The sequence shown here is derived from an EMBL/GenBank/DDBJ whole genome shotgun (WGS) entry which is preliminary data.</text>
</comment>
<comment type="caution">
    <text evidence="1">Lacks conserved residue(s) required for the propagation of feature annotation.</text>
</comment>
<name>A0A832TDK4_9CREN</name>
<dbReference type="InterPro" id="IPR033167">
    <property type="entry name" value="Nre"/>
</dbReference>
<dbReference type="HAMAP" id="MF_02096">
    <property type="entry name" value="Nre"/>
    <property type="match status" value="1"/>
</dbReference>
<dbReference type="GeneID" id="1458964"/>
<accession>A0A832TDK4</accession>
<dbReference type="EMBL" id="DUJO01000025">
    <property type="protein sequence ID" value="HII73974.1"/>
    <property type="molecule type" value="Genomic_DNA"/>
</dbReference>
<organism evidence="4 5">
    <name type="scientific">Sulfurisphaera tokodaii</name>
    <dbReference type="NCBI Taxonomy" id="111955"/>
    <lineage>
        <taxon>Archaea</taxon>
        <taxon>Thermoproteota</taxon>
        <taxon>Thermoprotei</taxon>
        <taxon>Sulfolobales</taxon>
        <taxon>Sulfolobaceae</taxon>
        <taxon>Sulfurisphaera</taxon>
    </lineage>
</organism>
<dbReference type="OMA" id="EIYPGFN"/>